<dbReference type="SUPFAM" id="SSF51735">
    <property type="entry name" value="NAD(P)-binding Rossmann-fold domains"/>
    <property type="match status" value="1"/>
</dbReference>
<dbReference type="InterPro" id="IPR051609">
    <property type="entry name" value="NmrA/Isoflavone_reductase-like"/>
</dbReference>
<evidence type="ECO:0000313" key="4">
    <source>
        <dbReference type="EMBL" id="MBO2447907.1"/>
    </source>
</evidence>
<dbReference type="PANTHER" id="PTHR47706:SF9">
    <property type="entry name" value="NMRA-LIKE DOMAIN-CONTAINING PROTEIN-RELATED"/>
    <property type="match status" value="1"/>
</dbReference>
<sequence>MISAVQGGPDVVVDGQVNLLRAAEKAGVPRMIPSDFAIDLFKLDYGDNVFLDHRKKADEAFEGSPVKQTSILNGAFLEVMTAPFIEMIDWEAGTFDYWGDGDQPCDFTTVPDTAAYTAAAALDPSTAARNLQVAGDVVTMKEFHAAMQRGSGRSLELRRKGDVDDLHAEIQRRKAAGNPVTGYVALQYVWAMVSGKAKLDSLDNTRYPTITPTSAADFARRFAA</sequence>
<proteinExistence type="predicted"/>
<accession>A0A939T662</accession>
<evidence type="ECO:0000259" key="3">
    <source>
        <dbReference type="Pfam" id="PF05368"/>
    </source>
</evidence>
<dbReference type="RefSeq" id="WP_208255630.1">
    <property type="nucleotide sequence ID" value="NZ_JAGEOJ010000004.1"/>
</dbReference>
<comment type="caution">
    <text evidence="4">The sequence shown here is derived from an EMBL/GenBank/DDBJ whole genome shotgun (WGS) entry which is preliminary data.</text>
</comment>
<name>A0A939T662_9ACTN</name>
<keyword evidence="1" id="KW-0521">NADP</keyword>
<dbReference type="InterPro" id="IPR036291">
    <property type="entry name" value="NAD(P)-bd_dom_sf"/>
</dbReference>
<organism evidence="4 5">
    <name type="scientific">Actinomadura barringtoniae</name>
    <dbReference type="NCBI Taxonomy" id="1427535"/>
    <lineage>
        <taxon>Bacteria</taxon>
        <taxon>Bacillati</taxon>
        <taxon>Actinomycetota</taxon>
        <taxon>Actinomycetes</taxon>
        <taxon>Streptosporangiales</taxon>
        <taxon>Thermomonosporaceae</taxon>
        <taxon>Actinomadura</taxon>
    </lineage>
</organism>
<dbReference type="EMBL" id="JAGEOJ010000004">
    <property type="protein sequence ID" value="MBO2447907.1"/>
    <property type="molecule type" value="Genomic_DNA"/>
</dbReference>
<keyword evidence="5" id="KW-1185">Reference proteome</keyword>
<dbReference type="Proteomes" id="UP000669179">
    <property type="component" value="Unassembled WGS sequence"/>
</dbReference>
<dbReference type="Pfam" id="PF05368">
    <property type="entry name" value="NmrA"/>
    <property type="match status" value="1"/>
</dbReference>
<evidence type="ECO:0000256" key="2">
    <source>
        <dbReference type="ARBA" id="ARBA00023002"/>
    </source>
</evidence>
<dbReference type="GO" id="GO:0016491">
    <property type="term" value="F:oxidoreductase activity"/>
    <property type="evidence" value="ECO:0007669"/>
    <property type="project" value="UniProtKB-KW"/>
</dbReference>
<evidence type="ECO:0000256" key="1">
    <source>
        <dbReference type="ARBA" id="ARBA00022857"/>
    </source>
</evidence>
<evidence type="ECO:0000313" key="5">
    <source>
        <dbReference type="Proteomes" id="UP000669179"/>
    </source>
</evidence>
<dbReference type="PANTHER" id="PTHR47706">
    <property type="entry name" value="NMRA-LIKE FAMILY PROTEIN"/>
    <property type="match status" value="1"/>
</dbReference>
<dbReference type="Gene3D" id="3.40.50.720">
    <property type="entry name" value="NAD(P)-binding Rossmann-like Domain"/>
    <property type="match status" value="1"/>
</dbReference>
<protein>
    <submittedName>
        <fullName evidence="4">NmrA family NAD(P)-binding protein</fullName>
    </submittedName>
</protein>
<keyword evidence="2" id="KW-0560">Oxidoreductase</keyword>
<gene>
    <name evidence="4" type="ORF">J4573_12455</name>
</gene>
<dbReference type="AlphaFoldDB" id="A0A939T662"/>
<dbReference type="InterPro" id="IPR008030">
    <property type="entry name" value="NmrA-like"/>
</dbReference>
<reference evidence="4" key="1">
    <citation type="submission" date="2021-03" db="EMBL/GenBank/DDBJ databases">
        <authorList>
            <person name="Kanchanasin P."/>
            <person name="Saeng-In P."/>
            <person name="Phongsopitanun W."/>
            <person name="Yuki M."/>
            <person name="Kudo T."/>
            <person name="Ohkuma M."/>
            <person name="Tanasupawat S."/>
        </authorList>
    </citation>
    <scope>NUCLEOTIDE SEQUENCE</scope>
    <source>
        <strain evidence="4">GKU 128</strain>
    </source>
</reference>
<feature type="domain" description="NmrA-like" evidence="3">
    <location>
        <begin position="8"/>
        <end position="157"/>
    </location>
</feature>